<dbReference type="EMBL" id="MN739449">
    <property type="protein sequence ID" value="QHT05108.1"/>
    <property type="molecule type" value="Genomic_DNA"/>
</dbReference>
<reference evidence="2" key="1">
    <citation type="journal article" date="2020" name="Nature">
        <title>Giant virus diversity and host interactions through global metagenomics.</title>
        <authorList>
            <person name="Schulz F."/>
            <person name="Roux S."/>
            <person name="Paez-Espino D."/>
            <person name="Jungbluth S."/>
            <person name="Walsh D.A."/>
            <person name="Denef V.J."/>
            <person name="McMahon K.D."/>
            <person name="Konstantinidis K.T."/>
            <person name="Eloe-Fadrosh E.A."/>
            <person name="Kyrpides N.C."/>
            <person name="Woyke T."/>
        </authorList>
    </citation>
    <scope>NUCLEOTIDE SEQUENCE</scope>
    <source>
        <strain evidence="2">GVMAG-M-3300021354-14</strain>
    </source>
</reference>
<accession>A0A6C0CKI3</accession>
<evidence type="ECO:0000259" key="1">
    <source>
        <dbReference type="Pfam" id="PF23162"/>
    </source>
</evidence>
<evidence type="ECO:0000313" key="2">
    <source>
        <dbReference type="EMBL" id="QHT05108.1"/>
    </source>
</evidence>
<protein>
    <recommendedName>
        <fullName evidence="1">C962R-like N-terminal AEP domain-containing protein</fullName>
    </recommendedName>
</protein>
<organism evidence="2">
    <name type="scientific">viral metagenome</name>
    <dbReference type="NCBI Taxonomy" id="1070528"/>
    <lineage>
        <taxon>unclassified sequences</taxon>
        <taxon>metagenomes</taxon>
        <taxon>organismal metagenomes</taxon>
    </lineage>
</organism>
<dbReference type="AlphaFoldDB" id="A0A6C0CKI3"/>
<sequence>MSAQDYALFFSQINKRPAPVSDVAPTTLVIKKPKVQVTEQTIGCVKDDMKKFLTDYFQEYSFPMYVRTNLLPVLKSTFAKKPNAPANLTAFSGGTFYVPPDRMADYFRLRTVDIQTKRYSGMNEQSCDGDRALLALEIDYRFPDIKQVTPREFLMEHIKAILATVVKYIPDRSLRMFLYDSHVKPKYSNGKWIVALGFHLLFNRRVRIEMGAQISHAASLALKRFDLASVLDNVYIKSKSGKLCDVVQLRPPHSAKKIVCYFCNDPVFKTSKDIQELQGSFKPACKICDSEKYCLDINMYNLVNVYNPDFSVDEEYTNTFRTNLMKELTQTSIWGMAHPVAEVKVPEGMPTYTLFEMAGKVPEGTSKVKARQMTKTEKPADVQKRLISFGCMNVKRKDSKGFDVKITPEINNAVRKLLEVIHDRYRLATVSKITKYIHRNKDDGSINLQLTGEGSTYCMVKEEDHSSNRAQVWISLGKVFCGCWSDHCPAYRKVPDFRDPSIISRLLTLCFSSPTIAKTPRQSRLTLPMPIPLPRPT</sequence>
<proteinExistence type="predicted"/>
<name>A0A6C0CKI3_9ZZZZ</name>
<feature type="domain" description="C962R-like N-terminal AEP" evidence="1">
    <location>
        <begin position="92"/>
        <end position="245"/>
    </location>
</feature>
<dbReference type="InterPro" id="IPR056443">
    <property type="entry name" value="AEP_C962R"/>
</dbReference>
<dbReference type="Pfam" id="PF23162">
    <property type="entry name" value="AEP_C962R"/>
    <property type="match status" value="1"/>
</dbReference>